<keyword evidence="1" id="KW-0472">Membrane</keyword>
<dbReference type="Gene3D" id="3.30.70.270">
    <property type="match status" value="1"/>
</dbReference>
<feature type="domain" description="GGDEF" evidence="2">
    <location>
        <begin position="118"/>
        <end position="251"/>
    </location>
</feature>
<dbReference type="SMART" id="SM00267">
    <property type="entry name" value="GGDEF"/>
    <property type="match status" value="1"/>
</dbReference>
<feature type="transmembrane region" description="Helical" evidence="1">
    <location>
        <begin position="21"/>
        <end position="40"/>
    </location>
</feature>
<keyword evidence="1" id="KW-0812">Transmembrane</keyword>
<evidence type="ECO:0000313" key="3">
    <source>
        <dbReference type="EMBL" id="RAX38170.1"/>
    </source>
</evidence>
<protein>
    <submittedName>
        <fullName evidence="3">GGDEF domain-containing protein</fullName>
    </submittedName>
</protein>
<keyword evidence="1" id="KW-1133">Transmembrane helix</keyword>
<dbReference type="InterPro" id="IPR029787">
    <property type="entry name" value="Nucleotide_cyclase"/>
</dbReference>
<gene>
    <name evidence="3" type="ORF">DQ393_26455</name>
</gene>
<sequence length="252" mass="26990">MIPQRRHPSATIFKAMRRATLGALCAVVGSVALIFILNLLMPDRPFLVGFAGAVLISAFVAFPLLFTLQLNNDVIRKMQENVTQAARYDSVTKTLNGTAFAAAVEHFIDRRKHADADAGGIVIAVIVDTLDDIGRRYGLQWADTVMQSLASIIQPSVRRGDLVARLATNELGIFLPGATIENARDIGNRIRAGVSAATFSADGAPLSVAIRLGGISFDGPAEFNQLRQLADQMAFESSDESDDIPISVLPAA</sequence>
<organism evidence="3 4">
    <name type="scientific">Rhizobium tropici</name>
    <dbReference type="NCBI Taxonomy" id="398"/>
    <lineage>
        <taxon>Bacteria</taxon>
        <taxon>Pseudomonadati</taxon>
        <taxon>Pseudomonadota</taxon>
        <taxon>Alphaproteobacteria</taxon>
        <taxon>Hyphomicrobiales</taxon>
        <taxon>Rhizobiaceae</taxon>
        <taxon>Rhizobium/Agrobacterium group</taxon>
        <taxon>Rhizobium</taxon>
    </lineage>
</organism>
<evidence type="ECO:0000256" key="1">
    <source>
        <dbReference type="SAM" id="Phobius"/>
    </source>
</evidence>
<dbReference type="InterPro" id="IPR000160">
    <property type="entry name" value="GGDEF_dom"/>
</dbReference>
<dbReference type="NCBIfam" id="TIGR00254">
    <property type="entry name" value="GGDEF"/>
    <property type="match status" value="1"/>
</dbReference>
<dbReference type="SUPFAM" id="SSF55073">
    <property type="entry name" value="Nucleotide cyclase"/>
    <property type="match status" value="1"/>
</dbReference>
<dbReference type="OrthoDB" id="9812260at2"/>
<evidence type="ECO:0000313" key="4">
    <source>
        <dbReference type="Proteomes" id="UP000251205"/>
    </source>
</evidence>
<proteinExistence type="predicted"/>
<feature type="transmembrane region" description="Helical" evidence="1">
    <location>
        <begin position="46"/>
        <end position="68"/>
    </location>
</feature>
<dbReference type="AlphaFoldDB" id="A0A329YCI8"/>
<accession>A0A329YCI8</accession>
<comment type="caution">
    <text evidence="3">The sequence shown here is derived from an EMBL/GenBank/DDBJ whole genome shotgun (WGS) entry which is preliminary data.</text>
</comment>
<dbReference type="PROSITE" id="PS50887">
    <property type="entry name" value="GGDEF"/>
    <property type="match status" value="1"/>
</dbReference>
<dbReference type="Pfam" id="PF00990">
    <property type="entry name" value="GGDEF"/>
    <property type="match status" value="1"/>
</dbReference>
<dbReference type="EMBL" id="QMKK01000054">
    <property type="protein sequence ID" value="RAX38170.1"/>
    <property type="molecule type" value="Genomic_DNA"/>
</dbReference>
<reference evidence="3 4" key="1">
    <citation type="submission" date="2018-06" db="EMBL/GenBank/DDBJ databases">
        <title>Whole Genome Sequence of an efficient microsymbiont, Rhizobium tropici.</title>
        <authorList>
            <person name="Srinivasan R."/>
            <person name="Singh H.V."/>
            <person name="Srivastava R."/>
            <person name="Kumari B."/>
            <person name="Radhakrishna A."/>
        </authorList>
    </citation>
    <scope>NUCLEOTIDE SEQUENCE [LARGE SCALE GENOMIC DNA]</scope>
    <source>
        <strain evidence="3 4">IGFRI Rhizo-19</strain>
    </source>
</reference>
<name>A0A329YCI8_RHITR</name>
<dbReference type="Proteomes" id="UP000251205">
    <property type="component" value="Unassembled WGS sequence"/>
</dbReference>
<dbReference type="InterPro" id="IPR043128">
    <property type="entry name" value="Rev_trsase/Diguanyl_cyclase"/>
</dbReference>
<evidence type="ECO:0000259" key="2">
    <source>
        <dbReference type="PROSITE" id="PS50887"/>
    </source>
</evidence>